<dbReference type="InterPro" id="IPR005025">
    <property type="entry name" value="FMN_Rdtase-like_dom"/>
</dbReference>
<comment type="cofactor">
    <cofactor evidence="1">
        <name>FMN</name>
        <dbReference type="ChEBI" id="CHEBI:58210"/>
    </cofactor>
</comment>
<dbReference type="GO" id="GO:0016491">
    <property type="term" value="F:oxidoreductase activity"/>
    <property type="evidence" value="ECO:0007669"/>
    <property type="project" value="InterPro"/>
</dbReference>
<dbReference type="SUPFAM" id="SSF52218">
    <property type="entry name" value="Flavoproteins"/>
    <property type="match status" value="1"/>
</dbReference>
<dbReference type="InterPro" id="IPR051796">
    <property type="entry name" value="ISF_SsuE-like"/>
</dbReference>
<dbReference type="PANTHER" id="PTHR43278">
    <property type="entry name" value="NAD(P)H-DEPENDENT FMN-CONTAINING OXIDOREDUCTASE YWQN-RELATED"/>
    <property type="match status" value="1"/>
</dbReference>
<dbReference type="AlphaFoldDB" id="A0A2H4VBS6"/>
<sequence length="214" mass="24373">MKIIGINGSPRKNCNTAALIGKALEGAQSRGVETELIHLYDLNYKGCKSCFACKLKDGKSYGTCAARDDLTPVLKKIEETDALILGSPIYLGTATGEMRSFLERLIFPYLVYDPEGSTLFPRRIPVGFIYTMGVVEELMEEIGYHQYFNTIKKLTERIIGESESLYVTDTYQFDDYTKYVSSRFNPEEKLKKRREVFPQDCEKAFQMGVRFTSK</sequence>
<dbReference type="PANTHER" id="PTHR43278:SF2">
    <property type="entry name" value="IRON-SULFUR FLAVOPROTEIN"/>
    <property type="match status" value="1"/>
</dbReference>
<reference evidence="7 8" key="1">
    <citation type="submission" date="2016-10" db="EMBL/GenBank/DDBJ databases">
        <title>Comparative genomics between deep and shallow subseafloor isolates.</title>
        <authorList>
            <person name="Ishii S."/>
            <person name="Miller J.R."/>
            <person name="Sutton G."/>
            <person name="Suzuki S."/>
            <person name="Methe B."/>
            <person name="Inagaki F."/>
            <person name="Imachi H."/>
        </authorList>
    </citation>
    <scope>NUCLEOTIDE SEQUENCE [LARGE SCALE GENOMIC DNA]</scope>
    <source>
        <strain evidence="7 8">MO-MB1</strain>
    </source>
</reference>
<accession>A0A2H4VBS6</accession>
<evidence type="ECO:0000259" key="6">
    <source>
        <dbReference type="Pfam" id="PF03358"/>
    </source>
</evidence>
<dbReference type="Pfam" id="PF03358">
    <property type="entry name" value="FMN_red"/>
    <property type="match status" value="1"/>
</dbReference>
<dbReference type="EMBL" id="CP017766">
    <property type="protein sequence ID" value="AUB55547.1"/>
    <property type="molecule type" value="Genomic_DNA"/>
</dbReference>
<protein>
    <submittedName>
        <fullName evidence="7">Flavodoxin</fullName>
    </submittedName>
</protein>
<proteinExistence type="inferred from homology"/>
<dbReference type="RefSeq" id="WP_100905526.1">
    <property type="nucleotide sequence ID" value="NZ_CP017766.1"/>
</dbReference>
<keyword evidence="4" id="KW-0288">FMN</keyword>
<organism evidence="7 8">
    <name type="scientific">Methanobacterium subterraneum</name>
    <dbReference type="NCBI Taxonomy" id="59277"/>
    <lineage>
        <taxon>Archaea</taxon>
        <taxon>Methanobacteriati</taxon>
        <taxon>Methanobacteriota</taxon>
        <taxon>Methanomada group</taxon>
        <taxon>Methanobacteria</taxon>
        <taxon>Methanobacteriales</taxon>
        <taxon>Methanobacteriaceae</taxon>
        <taxon>Methanobacterium</taxon>
    </lineage>
</organism>
<evidence type="ECO:0000256" key="3">
    <source>
        <dbReference type="ARBA" id="ARBA00022630"/>
    </source>
</evidence>
<dbReference type="Proteomes" id="UP000232806">
    <property type="component" value="Chromosome"/>
</dbReference>
<dbReference type="InterPro" id="IPR029039">
    <property type="entry name" value="Flavoprotein-like_sf"/>
</dbReference>
<dbReference type="Gene3D" id="3.40.50.360">
    <property type="match status" value="1"/>
</dbReference>
<evidence type="ECO:0000313" key="8">
    <source>
        <dbReference type="Proteomes" id="UP000232806"/>
    </source>
</evidence>
<evidence type="ECO:0000256" key="5">
    <source>
        <dbReference type="ARBA" id="ARBA00038292"/>
    </source>
</evidence>
<evidence type="ECO:0000256" key="2">
    <source>
        <dbReference type="ARBA" id="ARBA00001966"/>
    </source>
</evidence>
<name>A0A2H4VBS6_9EURY</name>
<feature type="domain" description="NADPH-dependent FMN reductase-like" evidence="6">
    <location>
        <begin position="1"/>
        <end position="107"/>
    </location>
</feature>
<evidence type="ECO:0000256" key="1">
    <source>
        <dbReference type="ARBA" id="ARBA00001917"/>
    </source>
</evidence>
<keyword evidence="3" id="KW-0285">Flavoprotein</keyword>
<evidence type="ECO:0000313" key="7">
    <source>
        <dbReference type="EMBL" id="AUB55547.1"/>
    </source>
</evidence>
<comment type="cofactor">
    <cofactor evidence="2">
        <name>[4Fe-4S] cluster</name>
        <dbReference type="ChEBI" id="CHEBI:49883"/>
    </cofactor>
</comment>
<dbReference type="OrthoDB" id="9059at2157"/>
<evidence type="ECO:0000256" key="4">
    <source>
        <dbReference type="ARBA" id="ARBA00022643"/>
    </source>
</evidence>
<dbReference type="GeneID" id="35121063"/>
<comment type="similarity">
    <text evidence="5">Belongs to the SsuE family. Isf subfamily.</text>
</comment>
<gene>
    <name evidence="7" type="ORF">BK007_05660</name>
</gene>